<dbReference type="STRING" id="1436961.SAMN05421739_101564"/>
<dbReference type="InterPro" id="IPR050640">
    <property type="entry name" value="Bact_2-comp_sensor_kinase"/>
</dbReference>
<dbReference type="EMBL" id="FOOT01000001">
    <property type="protein sequence ID" value="SFF97641.1"/>
    <property type="molecule type" value="Genomic_DNA"/>
</dbReference>
<feature type="transmembrane region" description="Helical" evidence="1">
    <location>
        <begin position="50"/>
        <end position="68"/>
    </location>
</feature>
<dbReference type="InterPro" id="IPR010559">
    <property type="entry name" value="Sig_transdc_His_kin_internal"/>
</dbReference>
<dbReference type="AlphaFoldDB" id="A0A1I2N8C8"/>
<evidence type="ECO:0000259" key="2">
    <source>
        <dbReference type="Pfam" id="PF06580"/>
    </source>
</evidence>
<dbReference type="Pfam" id="PF06580">
    <property type="entry name" value="His_kinase"/>
    <property type="match status" value="1"/>
</dbReference>
<dbReference type="PANTHER" id="PTHR34220:SF7">
    <property type="entry name" value="SENSOR HISTIDINE KINASE YPDA"/>
    <property type="match status" value="1"/>
</dbReference>
<dbReference type="Gene3D" id="3.30.565.10">
    <property type="entry name" value="Histidine kinase-like ATPase, C-terminal domain"/>
    <property type="match status" value="1"/>
</dbReference>
<feature type="transmembrane region" description="Helical" evidence="1">
    <location>
        <begin position="20"/>
        <end position="38"/>
    </location>
</feature>
<keyword evidence="1" id="KW-1133">Transmembrane helix</keyword>
<gene>
    <name evidence="3" type="ORF">SAMN05421739_101564</name>
</gene>
<name>A0A1I2N8C8_9BACT</name>
<dbReference type="PANTHER" id="PTHR34220">
    <property type="entry name" value="SENSOR HISTIDINE KINASE YPDA"/>
    <property type="match status" value="1"/>
</dbReference>
<dbReference type="OrthoDB" id="9792992at2"/>
<evidence type="ECO:0000313" key="3">
    <source>
        <dbReference type="EMBL" id="SFF97641.1"/>
    </source>
</evidence>
<feature type="transmembrane region" description="Helical" evidence="1">
    <location>
        <begin position="80"/>
        <end position="98"/>
    </location>
</feature>
<proteinExistence type="predicted"/>
<keyword evidence="4" id="KW-1185">Reference proteome</keyword>
<accession>A0A1I2N8C8</accession>
<organism evidence="3 4">
    <name type="scientific">Pontibacter chinhatensis</name>
    <dbReference type="NCBI Taxonomy" id="1436961"/>
    <lineage>
        <taxon>Bacteria</taxon>
        <taxon>Pseudomonadati</taxon>
        <taxon>Bacteroidota</taxon>
        <taxon>Cytophagia</taxon>
        <taxon>Cytophagales</taxon>
        <taxon>Hymenobacteraceae</taxon>
        <taxon>Pontibacter</taxon>
    </lineage>
</organism>
<dbReference type="GO" id="GO:0000155">
    <property type="term" value="F:phosphorelay sensor kinase activity"/>
    <property type="evidence" value="ECO:0007669"/>
    <property type="project" value="InterPro"/>
</dbReference>
<dbReference type="SUPFAM" id="SSF55874">
    <property type="entry name" value="ATPase domain of HSP90 chaperone/DNA topoisomerase II/histidine kinase"/>
    <property type="match status" value="1"/>
</dbReference>
<reference evidence="4" key="1">
    <citation type="submission" date="2016-10" db="EMBL/GenBank/DDBJ databases">
        <authorList>
            <person name="Varghese N."/>
            <person name="Submissions S."/>
        </authorList>
    </citation>
    <scope>NUCLEOTIDE SEQUENCE [LARGE SCALE GENOMIC DNA]</scope>
    <source>
        <strain evidence="4">LP51</strain>
    </source>
</reference>
<feature type="domain" description="Signal transduction histidine kinase internal region" evidence="2">
    <location>
        <begin position="162"/>
        <end position="241"/>
    </location>
</feature>
<dbReference type="GO" id="GO:0016020">
    <property type="term" value="C:membrane"/>
    <property type="evidence" value="ECO:0007669"/>
    <property type="project" value="InterPro"/>
</dbReference>
<keyword evidence="3" id="KW-0418">Kinase</keyword>
<sequence>MPQLMTEIFTPTGAAKRNMYIVYWAGYIMLFSFVQGFASRDILTSFYNELFSLLPKVIFVLLVVEWQMDAMFFKNQIARFLIIYTCLLLVFAFILRLIDNHIILSYFLTFWTKEPLLSTAPYLYNVIKLQFVVTVPFSIKLFYYWAQEKNKAQAIQAEKLEAELNSLRNQFHPHFMFNVLNSLYSRILAKSDDAAEMLLQISSLLRFSVYEANDKTIALDKEIRYISNYIALQQMRFDNRLELSFTVTGKAENSMIGPFLMLPFIENSLKHCLNDERENGWINIYISIKEDWLTLKVENSIPQKKANANALEGQSGFGIVNVKKRLALLYPENHYLQVSEKEDSYFISLKIKLYAAA</sequence>
<evidence type="ECO:0000313" key="4">
    <source>
        <dbReference type="Proteomes" id="UP000198724"/>
    </source>
</evidence>
<protein>
    <submittedName>
        <fullName evidence="3">Histidine kinase</fullName>
    </submittedName>
</protein>
<dbReference type="Proteomes" id="UP000198724">
    <property type="component" value="Unassembled WGS sequence"/>
</dbReference>
<keyword evidence="1" id="KW-0472">Membrane</keyword>
<keyword evidence="1" id="KW-0812">Transmembrane</keyword>
<dbReference type="InterPro" id="IPR036890">
    <property type="entry name" value="HATPase_C_sf"/>
</dbReference>
<keyword evidence="3" id="KW-0808">Transferase</keyword>
<evidence type="ECO:0000256" key="1">
    <source>
        <dbReference type="SAM" id="Phobius"/>
    </source>
</evidence>